<dbReference type="CDD" id="cd00833">
    <property type="entry name" value="PKS"/>
    <property type="match status" value="1"/>
</dbReference>
<dbReference type="SMART" id="SM00825">
    <property type="entry name" value="PKS_KS"/>
    <property type="match status" value="1"/>
</dbReference>
<dbReference type="SUPFAM" id="SSF52151">
    <property type="entry name" value="FabD/lysophospholipase-like"/>
    <property type="match status" value="1"/>
</dbReference>
<dbReference type="InterPro" id="IPR001227">
    <property type="entry name" value="Ac_transferase_dom_sf"/>
</dbReference>
<dbReference type="InterPro" id="IPR049551">
    <property type="entry name" value="PKS_DH_C"/>
</dbReference>
<dbReference type="Pfam" id="PF00975">
    <property type="entry name" value="Thioesterase"/>
    <property type="match status" value="1"/>
</dbReference>
<dbReference type="FunFam" id="1.10.1200.10:FF:000007">
    <property type="entry name" value="Probable polyketide synthase pks17"/>
    <property type="match status" value="1"/>
</dbReference>
<evidence type="ECO:0000256" key="9">
    <source>
        <dbReference type="PROSITE-ProRule" id="PRU01363"/>
    </source>
</evidence>
<keyword evidence="5 14" id="KW-0808">Transferase</keyword>
<dbReference type="InterPro" id="IPR050091">
    <property type="entry name" value="PKS_NRPS_Biosynth_Enz"/>
</dbReference>
<dbReference type="GO" id="GO:0031177">
    <property type="term" value="F:phosphopantetheine binding"/>
    <property type="evidence" value="ECO:0007669"/>
    <property type="project" value="InterPro"/>
</dbReference>
<dbReference type="GO" id="GO:0004315">
    <property type="term" value="F:3-oxoacyl-[acyl-carrier-protein] synthase activity"/>
    <property type="evidence" value="ECO:0007669"/>
    <property type="project" value="InterPro"/>
</dbReference>
<dbReference type="PANTHER" id="PTHR43775:SF51">
    <property type="entry name" value="INACTIVE PHENOLPHTHIOCEROL SYNTHESIS POLYKETIDE SYNTHASE TYPE I PKS1-RELATED"/>
    <property type="match status" value="1"/>
</dbReference>
<dbReference type="Pfam" id="PF14765">
    <property type="entry name" value="PS-DH"/>
    <property type="match status" value="1"/>
</dbReference>
<dbReference type="InterPro" id="IPR001031">
    <property type="entry name" value="Thioesterase"/>
</dbReference>
<sequence>MSNEDKLRHFLKQLTTDLHQTREQLRKTEADAHEPIAIIGMSCRYPGDVDSPEALWEMVRDGRDGVSQVPGDRGWQLPETDDGVAPGGSGGFLYGAGDFDSAFFGISPWEALAMDPQQRLLLESSWEAMEHAGLDPARLRGSSTGVFAGLMNNTDYLAQGPQLPEGIGGFLSTGTSGSVASGRIAYTFGLVGPALTVDTACSSSLVTLHLAVQSLRRGECALALAGGATVMCAPGTFIEVSKQQGLAADGRCKAFSDDADGAGFAEGAGMLMLERLSDAVRNGRRILAVVRGSAVNQDGASNGLTSPHGPSQQRVIRDALADAQLTPKQIDAVEAHGTGTPLGDPIEAQSVIAIYGRANDAQRPLWLGSFKSNVGHTQAAAGVGGIIKMVMAMRAGILPPTLHVSKPSAKVDWEGSGVALLTEARAWPETGEPRRAGVSSFGVSGTNAHVLLEQAPEPVAMPRKAGEPDPALPDGPAPWVLSARSQKALRGQAKRLHEFVAARPDLEPAAVAATLLTRRATFDHRAAVVGDDRESFLAGLKQLVAGGPADNLVQHEANPEMRTAFVFPGQGSQWAGMAAGLLDASPVFAESVAQCDAALREFLDWSVMDALRGVPGAPTVEQIDALQPMLFTTMVSLAELWRSCGVQPSAVVGHSQGEVAAAYVAGALSLRDAARIVALRSRALLTLIGTGTMASVLAPVEAVRERLTAWGDRLSVAVVNGPGACVVAGESDAMDEFAAALELENIRVRRIPGALGAGHSASVEVLRDRVLADLAPIRPRSAEIPLYSTVTGGLLDTVKMDAEYWYRNMRQTVEFELAIRALLADGHGLVLEMSAHPVLTVPVQGILDDARSDATVQGTLRRDDGSPLRFVAALADAHTRGAALDWRAVFDLSGTELVDLPTYAFQRSRYWLEPAVQAGDVTSAGLVPVAHPLLVAAVEPAQTDGLLLTGRLSLKTHPWLADHAALDTVLLPGTAFVELALHAGALAGCPHLAELTFEEPMVLPEQGGLALQVVVAESDGTGQRSIEIYARPEDQDLSAPWTRHASGTLAAGAPSASFDLRAWPPPGAEPVDVAGVYDRFHAAGIGYGPAFQGLRRAWRRGEEIFADVALPDDQRGDADSFGIHPALLDAAMHAVGVGAAESADDPANEGGGLWLPFSWRTVTRYATGVSALRVRFAPAEQGTMALTVADDAGEPVLSAAGLIVRQISADRFSAVGGRNRQSLFQLDWPQQPLPATPAAESRAVIGTTLSEIGTVYPDLRSLVAALYTGSQPPAVVFAPLGSWTSGAAPELTAERTHAAAQEALALVQAWLGERRLADSRLVVVTRGAVAAGSDETPADPAYSPIWGLLRSVQSESPDRFTLVDLDESPASAAALPAAAEAGEPEVALRDGKLLAPRLARATVRVDSPARLDPAGTVLITGGSGTLGALVARHLVTGHGVRHLLLTSRRGPDAPGAAELRAELEALGATVTLAACDVSDRAALAALLADIPAEHPLTAVVHSAGVLDDGVVEGLTPARLERVLRPKVDAALNLHELTRDHDLAAFVLFSSAAGVLGNLGQSNYAAANSFLDALAQHRRGQGLAATSLAWGLWLDSLGAIDAMAGAATGARTAARIPGLTTDEGLALFDAALLCERPLLLPMRLDLAGLRNPAAGGGVPAKLRGLLPKTHPGAGRVEEQSLAERLAGMPVVERTPILVEHVRAQAAAVLGYSDTEAVGANHRFLQMGFDSLTALELRNRLGAATGVRLPATVAFENPTPQALAAYLATAMAAEPQPGDAGPVERQSAPDEAAGGLLGRMLGEAGRAGQVPEFLHLLTAVSQFRPTFTRAEQAGAALDVVRLAKGETGPGLVCIPSVLPMSGPHEYARFATALRDQREVAVLPAPGFGRGELLPADLDVLADAHAESLLAYTEGREFALAAHSSGGLLAHHLVSRLEGRGIRPAALVLIDIYPLGDKAFSGVRTRIEGPAGPAGEDDGTATVLGLPDDNRLTAMAGYFRLFREWQPEPIETPVLLVRASEPLPSWQDEQDWRSTWQHEHSVLDAPGDHFTMMETHAGETAQLIHHWLGGLRSH</sequence>
<dbReference type="SUPFAM" id="SSF51735">
    <property type="entry name" value="NAD(P)-binding Rossmann-fold domains"/>
    <property type="match status" value="2"/>
</dbReference>
<feature type="region of interest" description="Disordered" evidence="10">
    <location>
        <begin position="67"/>
        <end position="88"/>
    </location>
</feature>
<dbReference type="SMART" id="SM01294">
    <property type="entry name" value="PKS_PP_betabranch"/>
    <property type="match status" value="1"/>
</dbReference>
<dbReference type="FunFam" id="3.40.366.10:FF:000002">
    <property type="entry name" value="Probable polyketide synthase 2"/>
    <property type="match status" value="1"/>
</dbReference>
<dbReference type="Pfam" id="PF00109">
    <property type="entry name" value="ketoacyl-synt"/>
    <property type="match status" value="1"/>
</dbReference>
<dbReference type="InterPro" id="IPR057326">
    <property type="entry name" value="KR_dom"/>
</dbReference>
<dbReference type="Gene3D" id="3.40.366.10">
    <property type="entry name" value="Malonyl-Coenzyme A Acyl Carrier Protein, domain 2"/>
    <property type="match status" value="1"/>
</dbReference>
<feature type="domain" description="PKS/mFAS DH" evidence="13">
    <location>
        <begin position="931"/>
        <end position="1213"/>
    </location>
</feature>
<keyword evidence="7" id="KW-0511">Multifunctional enzyme</keyword>
<dbReference type="GO" id="GO:0006633">
    <property type="term" value="P:fatty acid biosynthetic process"/>
    <property type="evidence" value="ECO:0007669"/>
    <property type="project" value="InterPro"/>
</dbReference>
<evidence type="ECO:0000256" key="6">
    <source>
        <dbReference type="ARBA" id="ARBA00023194"/>
    </source>
</evidence>
<dbReference type="InterPro" id="IPR042104">
    <property type="entry name" value="PKS_dehydratase_sf"/>
</dbReference>
<dbReference type="InterPro" id="IPR020806">
    <property type="entry name" value="PKS_PP-bd"/>
</dbReference>
<dbReference type="PROSITE" id="PS52019">
    <property type="entry name" value="PKS_MFAS_DH"/>
    <property type="match status" value="1"/>
</dbReference>
<evidence type="ECO:0000313" key="15">
    <source>
        <dbReference type="Proteomes" id="UP000586947"/>
    </source>
</evidence>
<dbReference type="SUPFAM" id="SSF55048">
    <property type="entry name" value="Probable ACP-binding domain of malonyl-CoA ACP transacylase"/>
    <property type="match status" value="1"/>
</dbReference>
<protein>
    <submittedName>
        <fullName evidence="14">Acyl transferase domain-containing protein/thioesterase domain-containing protein/NADP-dependent 3-hydroxy acid dehydrogenase YdfG/acyl carrier protein</fullName>
    </submittedName>
</protein>
<dbReference type="Gene3D" id="3.30.70.3290">
    <property type="match status" value="1"/>
</dbReference>
<dbReference type="Pfam" id="PF16197">
    <property type="entry name" value="KAsynt_C_assoc"/>
    <property type="match status" value="1"/>
</dbReference>
<dbReference type="Proteomes" id="UP000586947">
    <property type="component" value="Unassembled WGS sequence"/>
</dbReference>
<dbReference type="Gene3D" id="3.40.50.1820">
    <property type="entry name" value="alpha/beta hydrolase"/>
    <property type="match status" value="1"/>
</dbReference>
<keyword evidence="4" id="KW-0597">Phosphoprotein</keyword>
<evidence type="ECO:0000256" key="10">
    <source>
        <dbReference type="SAM" id="MobiDB-lite"/>
    </source>
</evidence>
<evidence type="ECO:0000256" key="8">
    <source>
        <dbReference type="ARBA" id="ARBA00023315"/>
    </source>
</evidence>
<evidence type="ECO:0000259" key="11">
    <source>
        <dbReference type="PROSITE" id="PS50075"/>
    </source>
</evidence>
<dbReference type="Pfam" id="PF08659">
    <property type="entry name" value="KR"/>
    <property type="match status" value="1"/>
</dbReference>
<dbReference type="InterPro" id="IPR014043">
    <property type="entry name" value="Acyl_transferase_dom"/>
</dbReference>
<organism evidence="14 15">
    <name type="scientific">Micromonospora parathelypteridis</name>
    <dbReference type="NCBI Taxonomy" id="1839617"/>
    <lineage>
        <taxon>Bacteria</taxon>
        <taxon>Bacillati</taxon>
        <taxon>Actinomycetota</taxon>
        <taxon>Actinomycetes</taxon>
        <taxon>Micromonosporales</taxon>
        <taxon>Micromonosporaceae</taxon>
        <taxon>Micromonospora</taxon>
    </lineage>
</organism>
<dbReference type="Gene3D" id="3.40.47.10">
    <property type="match status" value="1"/>
</dbReference>
<dbReference type="InterPro" id="IPR055123">
    <property type="entry name" value="SpnB-like_Rossmann"/>
</dbReference>
<dbReference type="SMART" id="SM00823">
    <property type="entry name" value="PKS_PP"/>
    <property type="match status" value="1"/>
</dbReference>
<dbReference type="SMART" id="SM00826">
    <property type="entry name" value="PKS_DH"/>
    <property type="match status" value="1"/>
</dbReference>
<dbReference type="Pfam" id="PF08990">
    <property type="entry name" value="Docking"/>
    <property type="match status" value="1"/>
</dbReference>
<dbReference type="InterPro" id="IPR020807">
    <property type="entry name" value="PKS_DH"/>
</dbReference>
<evidence type="ECO:0000259" key="12">
    <source>
        <dbReference type="PROSITE" id="PS52004"/>
    </source>
</evidence>
<dbReference type="EMBL" id="JACHDP010000001">
    <property type="protein sequence ID" value="MBB5476126.1"/>
    <property type="molecule type" value="Genomic_DNA"/>
</dbReference>
<evidence type="ECO:0000313" key="14">
    <source>
        <dbReference type="EMBL" id="MBB5476126.1"/>
    </source>
</evidence>
<dbReference type="InterPro" id="IPR016036">
    <property type="entry name" value="Malonyl_transacylase_ACP-bd"/>
</dbReference>
<keyword evidence="3" id="KW-0596">Phosphopantetheine</keyword>
<name>A0A840VJS6_9ACTN</name>
<dbReference type="Pfam" id="PF02801">
    <property type="entry name" value="Ketoacyl-synt_C"/>
    <property type="match status" value="1"/>
</dbReference>
<dbReference type="Gene3D" id="3.40.50.720">
    <property type="entry name" value="NAD(P)-binding Rossmann-like Domain"/>
    <property type="match status" value="1"/>
</dbReference>
<evidence type="ECO:0000256" key="7">
    <source>
        <dbReference type="ARBA" id="ARBA00023268"/>
    </source>
</evidence>
<dbReference type="SMART" id="SM00827">
    <property type="entry name" value="PKS_AT"/>
    <property type="match status" value="1"/>
</dbReference>
<dbReference type="InterPro" id="IPR036736">
    <property type="entry name" value="ACP-like_sf"/>
</dbReference>
<dbReference type="SMART" id="SM00822">
    <property type="entry name" value="PKS_KR"/>
    <property type="match status" value="1"/>
</dbReference>
<feature type="active site" description="Proton donor; for dehydratase activity" evidence="9">
    <location>
        <position position="1129"/>
    </location>
</feature>
<dbReference type="InterPro" id="IPR013968">
    <property type="entry name" value="PKS_KR"/>
</dbReference>
<evidence type="ECO:0000256" key="5">
    <source>
        <dbReference type="ARBA" id="ARBA00022679"/>
    </source>
</evidence>
<evidence type="ECO:0000256" key="2">
    <source>
        <dbReference type="ARBA" id="ARBA00004792"/>
    </source>
</evidence>
<dbReference type="InterPro" id="IPR020802">
    <property type="entry name" value="TesA-like"/>
</dbReference>
<dbReference type="InterPro" id="IPR029058">
    <property type="entry name" value="AB_hydrolase_fold"/>
</dbReference>
<dbReference type="Pfam" id="PF00550">
    <property type="entry name" value="PP-binding"/>
    <property type="match status" value="1"/>
</dbReference>
<dbReference type="PROSITE" id="PS50075">
    <property type="entry name" value="CARRIER"/>
    <property type="match status" value="1"/>
</dbReference>
<keyword evidence="8" id="KW-0012">Acyltransferase</keyword>
<comment type="caution">
    <text evidence="14">The sequence shown here is derived from an EMBL/GenBank/DDBJ whole genome shotgun (WGS) entry which is preliminary data.</text>
</comment>
<feature type="region of interest" description="N-terminal hotdog fold" evidence="9">
    <location>
        <begin position="931"/>
        <end position="1056"/>
    </location>
</feature>
<dbReference type="InterPro" id="IPR016039">
    <property type="entry name" value="Thiolase-like"/>
</dbReference>
<accession>A0A840VJS6</accession>
<evidence type="ECO:0000256" key="4">
    <source>
        <dbReference type="ARBA" id="ARBA00022553"/>
    </source>
</evidence>
<dbReference type="Pfam" id="PF21089">
    <property type="entry name" value="PKS_DH_N"/>
    <property type="match status" value="1"/>
</dbReference>
<dbReference type="Pfam" id="PF00698">
    <property type="entry name" value="Acyl_transf_1"/>
    <property type="match status" value="1"/>
</dbReference>
<dbReference type="InterPro" id="IPR016035">
    <property type="entry name" value="Acyl_Trfase/lysoPLipase"/>
</dbReference>
<dbReference type="SUPFAM" id="SSF53901">
    <property type="entry name" value="Thiolase-like"/>
    <property type="match status" value="1"/>
</dbReference>
<evidence type="ECO:0000256" key="1">
    <source>
        <dbReference type="ARBA" id="ARBA00001957"/>
    </source>
</evidence>
<reference evidence="14 15" key="1">
    <citation type="submission" date="2020-08" db="EMBL/GenBank/DDBJ databases">
        <title>Sequencing the genomes of 1000 actinobacteria strains.</title>
        <authorList>
            <person name="Klenk H.-P."/>
        </authorList>
    </citation>
    <scope>NUCLEOTIDE SEQUENCE [LARGE SCALE GENOMIC DNA]</scope>
    <source>
        <strain evidence="14 15">DSM 103125</strain>
    </source>
</reference>
<evidence type="ECO:0000259" key="13">
    <source>
        <dbReference type="PROSITE" id="PS52019"/>
    </source>
</evidence>
<evidence type="ECO:0000256" key="3">
    <source>
        <dbReference type="ARBA" id="ARBA00022450"/>
    </source>
</evidence>
<dbReference type="InterPro" id="IPR014030">
    <property type="entry name" value="Ketoacyl_synth_N"/>
</dbReference>
<dbReference type="GO" id="GO:0033068">
    <property type="term" value="P:macrolide biosynthetic process"/>
    <property type="evidence" value="ECO:0007669"/>
    <property type="project" value="UniProtKB-ARBA"/>
</dbReference>
<feature type="domain" description="Carrier" evidence="11">
    <location>
        <begin position="1694"/>
        <end position="1769"/>
    </location>
</feature>
<dbReference type="Pfam" id="PF22953">
    <property type="entry name" value="SpnB_Rossmann"/>
    <property type="match status" value="1"/>
</dbReference>
<dbReference type="CDD" id="cd08956">
    <property type="entry name" value="KR_3_FAS_SDR_x"/>
    <property type="match status" value="1"/>
</dbReference>
<dbReference type="InterPro" id="IPR036291">
    <property type="entry name" value="NAD(P)-bd_dom_sf"/>
</dbReference>
<dbReference type="PROSITE" id="PS52004">
    <property type="entry name" value="KS3_2"/>
    <property type="match status" value="1"/>
</dbReference>
<dbReference type="GO" id="GO:0004312">
    <property type="term" value="F:fatty acid synthase activity"/>
    <property type="evidence" value="ECO:0007669"/>
    <property type="project" value="TreeGrafter"/>
</dbReference>
<feature type="domain" description="Ketosynthase family 3 (KS3)" evidence="12">
    <location>
        <begin position="33"/>
        <end position="454"/>
    </location>
</feature>
<dbReference type="Gene3D" id="1.10.1200.10">
    <property type="entry name" value="ACP-like"/>
    <property type="match status" value="1"/>
</dbReference>
<gene>
    <name evidence="14" type="ORF">HNR20_000631</name>
</gene>
<dbReference type="SMART" id="SM00824">
    <property type="entry name" value="PKS_TE"/>
    <property type="match status" value="1"/>
</dbReference>
<keyword evidence="6" id="KW-0045">Antibiotic biosynthesis</keyword>
<feature type="region of interest" description="C-terminal hotdog fold" evidence="9">
    <location>
        <begin position="1068"/>
        <end position="1213"/>
    </location>
</feature>
<comment type="pathway">
    <text evidence="2">Antibiotic biosynthesis.</text>
</comment>
<feature type="active site" description="Proton acceptor; for dehydratase activity" evidence="9">
    <location>
        <position position="963"/>
    </location>
</feature>
<dbReference type="InterPro" id="IPR018201">
    <property type="entry name" value="Ketoacyl_synth_AS"/>
</dbReference>
<dbReference type="InterPro" id="IPR015083">
    <property type="entry name" value="NorB/c/GfsB-D-like_docking"/>
</dbReference>
<dbReference type="PANTHER" id="PTHR43775">
    <property type="entry name" value="FATTY ACID SYNTHASE"/>
    <property type="match status" value="1"/>
</dbReference>
<dbReference type="InterPro" id="IPR009081">
    <property type="entry name" value="PP-bd_ACP"/>
</dbReference>
<dbReference type="InterPro" id="IPR014031">
    <property type="entry name" value="Ketoacyl_synth_C"/>
</dbReference>
<dbReference type="SUPFAM" id="SSF53474">
    <property type="entry name" value="alpha/beta-Hydrolases"/>
    <property type="match status" value="1"/>
</dbReference>
<dbReference type="InterPro" id="IPR032821">
    <property type="entry name" value="PKS_assoc"/>
</dbReference>
<dbReference type="InterPro" id="IPR049552">
    <property type="entry name" value="PKS_DH_N"/>
</dbReference>
<dbReference type="InterPro" id="IPR020841">
    <property type="entry name" value="PKS_Beta-ketoAc_synthase_dom"/>
</dbReference>
<dbReference type="PROSITE" id="PS00606">
    <property type="entry name" value="KS3_1"/>
    <property type="match status" value="1"/>
</dbReference>
<dbReference type="RefSeq" id="WP_184176328.1">
    <property type="nucleotide sequence ID" value="NZ_JACHDP010000001.1"/>
</dbReference>
<comment type="cofactor">
    <cofactor evidence="1">
        <name>pantetheine 4'-phosphate</name>
        <dbReference type="ChEBI" id="CHEBI:47942"/>
    </cofactor>
</comment>
<dbReference type="PROSITE" id="PS00012">
    <property type="entry name" value="PHOSPHOPANTETHEINE"/>
    <property type="match status" value="1"/>
</dbReference>
<dbReference type="InterPro" id="IPR006162">
    <property type="entry name" value="Ppantetheine_attach_site"/>
</dbReference>
<keyword evidence="15" id="KW-1185">Reference proteome</keyword>
<proteinExistence type="predicted"/>
<dbReference type="FunFam" id="3.40.47.10:FF:000019">
    <property type="entry name" value="Polyketide synthase type I"/>
    <property type="match status" value="1"/>
</dbReference>
<dbReference type="InterPro" id="IPR049900">
    <property type="entry name" value="PKS_mFAS_DH"/>
</dbReference>
<dbReference type="Gene3D" id="3.10.129.110">
    <property type="entry name" value="Polyketide synthase dehydratase"/>
    <property type="match status" value="1"/>
</dbReference>